<dbReference type="Pfam" id="PF05321">
    <property type="entry name" value="HHA"/>
    <property type="match status" value="1"/>
</dbReference>
<comment type="similarity">
    <text evidence="1">Belongs to the Hha/YmoA/Cnu family.</text>
</comment>
<accession>A0A5X6EWJ6</accession>
<evidence type="ECO:0000256" key="1">
    <source>
        <dbReference type="ARBA" id="ARBA00010526"/>
    </source>
</evidence>
<dbReference type="AlphaFoldDB" id="A0A5X6EWJ6"/>
<protein>
    <submittedName>
        <fullName evidence="2">Hemolysin expression modulator Hha</fullName>
    </submittedName>
</protein>
<reference evidence="2" key="1">
    <citation type="submission" date="2018-12" db="EMBL/GenBank/DDBJ databases">
        <authorList>
            <person name="Ashton P.M."/>
            <person name="Dallman T."/>
            <person name="Nair S."/>
            <person name="De Pinna E."/>
            <person name="Peters T."/>
            <person name="Grant K."/>
        </authorList>
    </citation>
    <scope>NUCLEOTIDE SEQUENCE</scope>
    <source>
        <strain evidence="2">650060</strain>
    </source>
</reference>
<sequence>MNCPLKYVLIQKAGNEKNKQDWLFQLRKCQNKETLEKVVGSNRYKLSVDELEFFNSAADHRLVELTMNKFYGRVPAGVWRFVR</sequence>
<dbReference type="SUPFAM" id="SSF68989">
    <property type="entry name" value="Hemolysin expression modulating protein HHA"/>
    <property type="match status" value="1"/>
</dbReference>
<proteinExistence type="inferred from homology"/>
<evidence type="ECO:0000313" key="2">
    <source>
        <dbReference type="EMBL" id="ECA3795173.1"/>
    </source>
</evidence>
<dbReference type="InterPro" id="IPR036666">
    <property type="entry name" value="HHA_sf"/>
</dbReference>
<dbReference type="Gene3D" id="1.20.1280.40">
    <property type="entry name" value="HHA"/>
    <property type="match status" value="1"/>
</dbReference>
<dbReference type="InterPro" id="IPR007985">
    <property type="entry name" value="Hemolysn_expr_modulating_HHA"/>
</dbReference>
<gene>
    <name evidence="2" type="ORF">EKG95_25860</name>
</gene>
<comment type="caution">
    <text evidence="2">The sequence shown here is derived from an EMBL/GenBank/DDBJ whole genome shotgun (WGS) entry which is preliminary data.</text>
</comment>
<name>A0A5X6EWJ6_SALET</name>
<organism evidence="2">
    <name type="scientific">Salmonella enterica subsp. enterica serovar Aqua</name>
    <dbReference type="NCBI Taxonomy" id="1302615"/>
    <lineage>
        <taxon>Bacteria</taxon>
        <taxon>Pseudomonadati</taxon>
        <taxon>Pseudomonadota</taxon>
        <taxon>Gammaproteobacteria</taxon>
        <taxon>Enterobacterales</taxon>
        <taxon>Enterobacteriaceae</taxon>
        <taxon>Salmonella</taxon>
    </lineage>
</organism>
<dbReference type="NCBIfam" id="NF008191">
    <property type="entry name" value="PRK10945.1"/>
    <property type="match status" value="1"/>
</dbReference>
<dbReference type="EMBL" id="AAHUDZ010000066">
    <property type="protein sequence ID" value="ECA3795173.1"/>
    <property type="molecule type" value="Genomic_DNA"/>
</dbReference>